<dbReference type="GO" id="GO:0006508">
    <property type="term" value="P:proteolysis"/>
    <property type="evidence" value="ECO:0007669"/>
    <property type="project" value="UniProtKB-KW"/>
</dbReference>
<dbReference type="Gene3D" id="1.25.40.20">
    <property type="entry name" value="Ankyrin repeat-containing domain"/>
    <property type="match status" value="1"/>
</dbReference>
<dbReference type="GO" id="GO:0005525">
    <property type="term" value="F:GTP binding"/>
    <property type="evidence" value="ECO:0007669"/>
    <property type="project" value="UniProtKB-KW"/>
</dbReference>
<evidence type="ECO:0000256" key="36">
    <source>
        <dbReference type="ARBA" id="ARBA00043104"/>
    </source>
</evidence>
<feature type="domain" description="Ubiquitin-like" evidence="44">
    <location>
        <begin position="20"/>
        <end position="98"/>
    </location>
</feature>
<keyword evidence="22" id="KW-0472">Membrane</keyword>
<dbReference type="InterPro" id="IPR050779">
    <property type="entry name" value="Transglutaminase"/>
</dbReference>
<dbReference type="Pfam" id="PF01841">
    <property type="entry name" value="Transglut_core"/>
    <property type="match status" value="1"/>
</dbReference>
<evidence type="ECO:0000256" key="39">
    <source>
        <dbReference type="ARBA" id="ARBA00047876"/>
    </source>
</evidence>
<dbReference type="GO" id="GO:0007399">
    <property type="term" value="P:nervous system development"/>
    <property type="evidence" value="ECO:0007669"/>
    <property type="project" value="UniProtKB-ARBA"/>
</dbReference>
<dbReference type="Pfam" id="PF00927">
    <property type="entry name" value="Transglut_C"/>
    <property type="match status" value="2"/>
</dbReference>
<evidence type="ECO:0000256" key="19">
    <source>
        <dbReference type="ARBA" id="ARBA00022837"/>
    </source>
</evidence>
<evidence type="ECO:0000256" key="18">
    <source>
        <dbReference type="ARBA" id="ARBA00022801"/>
    </source>
</evidence>
<evidence type="ECO:0000256" key="43">
    <source>
        <dbReference type="SAM" id="MobiDB-lite"/>
    </source>
</evidence>
<dbReference type="InterPro" id="IPR002110">
    <property type="entry name" value="Ankyrin_rpt"/>
</dbReference>
<dbReference type="InterPro" id="IPR036770">
    <property type="entry name" value="Ankyrin_rpt-contain_sf"/>
</dbReference>
<dbReference type="EC" id="3.5.1.44" evidence="28"/>
<dbReference type="InterPro" id="IPR013783">
    <property type="entry name" value="Ig-like_fold"/>
</dbReference>
<dbReference type="PROSITE" id="PS50297">
    <property type="entry name" value="ANK_REP_REGION"/>
    <property type="match status" value="1"/>
</dbReference>
<dbReference type="EMBL" id="JAFBMS010000041">
    <property type="protein sequence ID" value="KAG9340669.1"/>
    <property type="molecule type" value="Genomic_DNA"/>
</dbReference>
<keyword evidence="20" id="KW-0496">Mitochondrion</keyword>
<evidence type="ECO:0000256" key="25">
    <source>
        <dbReference type="ARBA" id="ARBA00024222"/>
    </source>
</evidence>
<dbReference type="CDD" id="cd17063">
    <property type="entry name" value="Ubl_ANKRD60"/>
    <property type="match status" value="1"/>
</dbReference>
<evidence type="ECO:0000256" key="12">
    <source>
        <dbReference type="ARBA" id="ARBA00022525"/>
    </source>
</evidence>
<keyword evidence="11" id="KW-0963">Cytoplasm</keyword>
<dbReference type="Gene3D" id="2.60.40.10">
    <property type="entry name" value="Immunoglobulins"/>
    <property type="match status" value="3"/>
</dbReference>
<evidence type="ECO:0000256" key="7">
    <source>
        <dbReference type="ARBA" id="ARBA00004514"/>
    </source>
</evidence>
<dbReference type="PROSITE" id="PS00547">
    <property type="entry name" value="TRANSGLUTAMINASES"/>
    <property type="match status" value="1"/>
</dbReference>
<dbReference type="FunFam" id="2.60.40.10:FF:000090">
    <property type="entry name" value="Protein-glutamine gamma-glutamyltransferase 2"/>
    <property type="match status" value="1"/>
</dbReference>
<keyword evidence="46" id="KW-1185">Reference proteome</keyword>
<dbReference type="PROSITE" id="PS50088">
    <property type="entry name" value="ANK_REPEAT"/>
    <property type="match status" value="1"/>
</dbReference>
<evidence type="ECO:0000256" key="2">
    <source>
        <dbReference type="ARBA" id="ARBA00004123"/>
    </source>
</evidence>
<evidence type="ECO:0000256" key="3">
    <source>
        <dbReference type="ARBA" id="ARBA00004173"/>
    </source>
</evidence>
<accession>A0A8T2NK99</accession>
<keyword evidence="9" id="KW-0158">Chromosome</keyword>
<dbReference type="OrthoDB" id="437511at2759"/>
<protein>
    <recommendedName>
        <fullName evidence="29">Protein-glutamine gamma-glutamyltransferase 2</fullName>
        <ecNumber evidence="25">2.3.2.13</ecNumber>
        <ecNumber evidence="28">3.5.1.44</ecNumber>
    </recommendedName>
    <alternativeName>
        <fullName evidence="32">Isopeptidase TGM2</fullName>
    </alternativeName>
    <alternativeName>
        <fullName evidence="34">Protein-glutamine deamidase TGM2</fullName>
    </alternativeName>
    <alternativeName>
        <fullName evidence="33">Protein-glutamine dopaminyltransferase TGM2</fullName>
    </alternativeName>
    <alternativeName>
        <fullName evidence="36">Protein-glutamine histaminyltransferase TGM2</fullName>
    </alternativeName>
    <alternativeName>
        <fullName evidence="37">Protein-glutamine noradrenalinyltransferase TGM2</fullName>
    </alternativeName>
    <alternativeName>
        <fullName evidence="35">Protein-glutamine serotonyltransferase TGM2</fullName>
    </alternativeName>
    <alternativeName>
        <fullName evidence="31">Tissue transglutaminase</fullName>
    </alternativeName>
    <alternativeName>
        <fullName evidence="30">Transglutaminase-2</fullName>
    </alternativeName>
</protein>
<dbReference type="SMART" id="SM00248">
    <property type="entry name" value="ANK"/>
    <property type="match status" value="2"/>
</dbReference>
<evidence type="ECO:0000256" key="4">
    <source>
        <dbReference type="ARBA" id="ARBA00004236"/>
    </source>
</evidence>
<sequence length="998" mass="111916">MPRKEVHVKSKRTYSSKNLFSVAVKLLDTGELFIVPKCRFNMKIRELKSALELIAGIPSNFQRLCYLDKGDLLNESSLRWNNFIPGTTISMVIWAYDGWADLVKAAVSGNVTTLKSVVFKPPQFRFGPHRTSSGLAASWRSHRLFSALFISAHRGHLPAVRFLLQNVGFYFDIDLLGADVMAQTPLGRGALHAAAARSQTQCIQELLAKGAPVHLKDNQGQTAINVAKLLGQIQSVRQLFLFDWQQRAAGVRISPHLLESELFAHQLFDSHLRTWIRGPEAQQYMATLQGRGKFLPYLNRGPSEHRHQRIPEERLDDTPVDLHCEKNNRDHKTDEISTKRLIVRRGQPFLLTFHKRYSFSLNPDSLELTVQTAFGTKYVFGVTQNGLEEKSWGSKVEASSSTSLTLAITSPADASIGKYDLSVKTNSDMTESLSIASFIVLFNPWCTEDWVHLPDELERQEYVMNEQGIIYRGANGYITSLAWDFGQFEDDIIDICLTVLDVNPKCLKNAGEDFSARCNPIYVGRVISAMVNSQDDKGIVMGRWGGNFIGGVAPLHWNGSTDILRKWIKYGCHPVKFGQCWVFAGVMCTVMRCLGIPCRVITNFQSAHDTDGNLIVDEYFSDYGVRPKMSKDSVWNYHVWVEGWMRRPDLSAESLYDGWQVLDPTPQELSDAPVKAVLEGHTDLKYDLPFVFAEVNADEVTWLVGANGSMKRLISNTTNVGQNISTKAVGSDKRENITSNYKHPEGSEKEREVFDEAVRRGNKLKEPEPEPAPARKKISVKIEEHSKPINGQDIDLTLVLESDDPAPRSLEIHINAQAMLYHGILSSDVCTEEKQEQLLPNKELRIPIKIPFSKYGEHIQGNNSIKVSAVVTDKEDSEAVYLAERNIVPANPPFTITASGSAIQYGDMEAEIVFENPLSVALKNCSITITGSGLLRRSIETKFTLLGPGQRVRMKVPFRPYRAGPRKLVADFDCDLLRDIKASCKVDVKAVYSIYGLM</sequence>
<evidence type="ECO:0000256" key="35">
    <source>
        <dbReference type="ARBA" id="ARBA00042912"/>
    </source>
</evidence>
<feature type="compositionally biased region" description="Basic and acidic residues" evidence="43">
    <location>
        <begin position="730"/>
        <end position="752"/>
    </location>
</feature>
<dbReference type="SUPFAM" id="SSF54001">
    <property type="entry name" value="Cysteine proteinases"/>
    <property type="match status" value="1"/>
</dbReference>
<dbReference type="SUPFAM" id="SSF49309">
    <property type="entry name" value="Transglutaminase, two C-terminal domains"/>
    <property type="match status" value="2"/>
</dbReference>
<dbReference type="InterPro" id="IPR008958">
    <property type="entry name" value="Transglutaminase_C"/>
</dbReference>
<dbReference type="InterPro" id="IPR036985">
    <property type="entry name" value="Transglutaminase-like_sf"/>
</dbReference>
<evidence type="ECO:0000256" key="14">
    <source>
        <dbReference type="ARBA" id="ARBA00022670"/>
    </source>
</evidence>
<keyword evidence="17" id="KW-0547">Nucleotide-binding</keyword>
<dbReference type="InterPro" id="IPR038765">
    <property type="entry name" value="Papain-like_cys_pep_sf"/>
</dbReference>
<dbReference type="SUPFAM" id="SSF81296">
    <property type="entry name" value="E set domains"/>
    <property type="match status" value="1"/>
</dbReference>
<dbReference type="InterPro" id="IPR014756">
    <property type="entry name" value="Ig_E-set"/>
</dbReference>
<name>A0A8T2NK99_9TELE</name>
<dbReference type="SMART" id="SM00460">
    <property type="entry name" value="TGc"/>
    <property type="match status" value="1"/>
</dbReference>
<evidence type="ECO:0000256" key="17">
    <source>
        <dbReference type="ARBA" id="ARBA00022741"/>
    </source>
</evidence>
<reference evidence="45" key="1">
    <citation type="thesis" date="2021" institute="BYU ScholarsArchive" country="Provo, UT, USA">
        <title>Applications of and Algorithms for Genome Assembly and Genomic Analyses with an Emphasis on Marine Teleosts.</title>
        <authorList>
            <person name="Pickett B.D."/>
        </authorList>
    </citation>
    <scope>NUCLEOTIDE SEQUENCE</scope>
    <source>
        <strain evidence="45">HI-2016</strain>
    </source>
</reference>
<dbReference type="EC" id="2.3.2.13" evidence="25"/>
<evidence type="ECO:0000256" key="10">
    <source>
        <dbReference type="ARBA" id="ARBA00022475"/>
    </source>
</evidence>
<keyword evidence="10" id="KW-1003">Cell membrane</keyword>
<evidence type="ECO:0000256" key="8">
    <source>
        <dbReference type="ARBA" id="ARBA00005968"/>
    </source>
</evidence>
<evidence type="ECO:0000256" key="9">
    <source>
        <dbReference type="ARBA" id="ARBA00022454"/>
    </source>
</evidence>
<evidence type="ECO:0000256" key="29">
    <source>
        <dbReference type="ARBA" id="ARBA00040561"/>
    </source>
</evidence>
<dbReference type="InterPro" id="IPR036238">
    <property type="entry name" value="Transglutaminase_C_sf"/>
</dbReference>
<comment type="catalytic activity">
    <reaction evidence="26">
        <text>L-glutaminyl-[protein] + serotonin = 5-serotonyl-L-glutamyl-[protein] + NH4(+)</text>
        <dbReference type="Rhea" id="RHEA:66552"/>
        <dbReference type="Rhea" id="RHEA-COMP:10207"/>
        <dbReference type="Rhea" id="RHEA-COMP:17052"/>
        <dbReference type="ChEBI" id="CHEBI:28938"/>
        <dbReference type="ChEBI" id="CHEBI:30011"/>
        <dbReference type="ChEBI" id="CHEBI:167174"/>
        <dbReference type="ChEBI" id="CHEBI:350546"/>
    </reaction>
    <physiologicalReaction direction="left-to-right" evidence="26">
        <dbReference type="Rhea" id="RHEA:66553"/>
    </physiologicalReaction>
</comment>
<dbReference type="SUPFAM" id="SSF48403">
    <property type="entry name" value="Ankyrin repeat"/>
    <property type="match status" value="1"/>
</dbReference>
<evidence type="ECO:0000259" key="44">
    <source>
        <dbReference type="PROSITE" id="PS50053"/>
    </source>
</evidence>
<dbReference type="GO" id="GO:0005634">
    <property type="term" value="C:nucleus"/>
    <property type="evidence" value="ECO:0007669"/>
    <property type="project" value="UniProtKB-SubCell"/>
</dbReference>
<evidence type="ECO:0000256" key="11">
    <source>
        <dbReference type="ARBA" id="ARBA00022490"/>
    </source>
</evidence>
<dbReference type="PROSITE" id="PS50053">
    <property type="entry name" value="UBIQUITIN_2"/>
    <property type="match status" value="1"/>
</dbReference>
<evidence type="ECO:0000256" key="13">
    <source>
        <dbReference type="ARBA" id="ARBA00022530"/>
    </source>
</evidence>
<keyword evidence="23" id="KW-0539">Nucleus</keyword>
<keyword evidence="42" id="KW-0040">ANK repeat</keyword>
<comment type="catalytic activity">
    <reaction evidence="38">
        <text>L-glutaminyl-[protein] + H2O = L-glutamyl-[protein] + NH4(+)</text>
        <dbReference type="Rhea" id="RHEA:16441"/>
        <dbReference type="Rhea" id="RHEA-COMP:10207"/>
        <dbReference type="Rhea" id="RHEA-COMP:10208"/>
        <dbReference type="ChEBI" id="CHEBI:15377"/>
        <dbReference type="ChEBI" id="CHEBI:28938"/>
        <dbReference type="ChEBI" id="CHEBI:29973"/>
        <dbReference type="ChEBI" id="CHEBI:30011"/>
        <dbReference type="EC" id="3.5.1.44"/>
    </reaction>
    <physiologicalReaction direction="left-to-right" evidence="38">
        <dbReference type="Rhea" id="RHEA:16442"/>
    </physiologicalReaction>
</comment>
<dbReference type="Gene3D" id="3.90.260.10">
    <property type="entry name" value="Transglutaminase-like"/>
    <property type="match status" value="1"/>
</dbReference>
<dbReference type="Proteomes" id="UP000824540">
    <property type="component" value="Unassembled WGS sequence"/>
</dbReference>
<dbReference type="InterPro" id="IPR013808">
    <property type="entry name" value="Transglutaminase_AS"/>
</dbReference>
<dbReference type="GO" id="GO:0005886">
    <property type="term" value="C:plasma membrane"/>
    <property type="evidence" value="ECO:0007669"/>
    <property type="project" value="UniProtKB-SubCell"/>
</dbReference>
<keyword evidence="18" id="KW-0378">Hydrolase</keyword>
<keyword evidence="19" id="KW-0106">Calcium</keyword>
<evidence type="ECO:0000256" key="38">
    <source>
        <dbReference type="ARBA" id="ARBA00047868"/>
    </source>
</evidence>
<evidence type="ECO:0000256" key="33">
    <source>
        <dbReference type="ARBA" id="ARBA00042105"/>
    </source>
</evidence>
<comment type="catalytic activity">
    <reaction evidence="27">
        <text>L-glutaminyl-[protein] + L-lysyl-[protein] = [protein]-L-lysyl-N(6)-5-L-glutamyl-[protein] + NH4(+)</text>
        <dbReference type="Rhea" id="RHEA:54816"/>
        <dbReference type="Rhea" id="RHEA-COMP:9752"/>
        <dbReference type="Rhea" id="RHEA-COMP:10207"/>
        <dbReference type="Rhea" id="RHEA-COMP:14005"/>
        <dbReference type="ChEBI" id="CHEBI:28938"/>
        <dbReference type="ChEBI" id="CHEBI:29969"/>
        <dbReference type="ChEBI" id="CHEBI:30011"/>
        <dbReference type="ChEBI" id="CHEBI:138370"/>
        <dbReference type="EC" id="2.3.2.13"/>
    </reaction>
    <physiologicalReaction direction="left-to-right" evidence="27">
        <dbReference type="Rhea" id="RHEA:54817"/>
    </physiologicalReaction>
</comment>
<dbReference type="Pfam" id="PF00868">
    <property type="entry name" value="Transglut_N"/>
    <property type="match status" value="1"/>
</dbReference>
<comment type="similarity">
    <text evidence="8">Belongs to the transglutaminase superfamily. Transglutaminase family.</text>
</comment>
<feature type="repeat" description="ANK" evidence="42">
    <location>
        <begin position="186"/>
        <end position="218"/>
    </location>
</feature>
<evidence type="ECO:0000256" key="32">
    <source>
        <dbReference type="ARBA" id="ARBA00042099"/>
    </source>
</evidence>
<proteinExistence type="inferred from homology"/>
<evidence type="ECO:0000256" key="31">
    <source>
        <dbReference type="ARBA" id="ARBA00041677"/>
    </source>
</evidence>
<evidence type="ECO:0000313" key="46">
    <source>
        <dbReference type="Proteomes" id="UP000824540"/>
    </source>
</evidence>
<comment type="catalytic activity">
    <reaction evidence="41">
        <text>L-glutaminyl-[protein] + dopamine = 5-dopaminyl-L-glutamyl-[protein] + NH4(+)</text>
        <dbReference type="Rhea" id="RHEA:66556"/>
        <dbReference type="Rhea" id="RHEA-COMP:10207"/>
        <dbReference type="Rhea" id="RHEA-COMP:17053"/>
        <dbReference type="ChEBI" id="CHEBI:28938"/>
        <dbReference type="ChEBI" id="CHEBI:30011"/>
        <dbReference type="ChEBI" id="CHEBI:59905"/>
        <dbReference type="ChEBI" id="CHEBI:167175"/>
    </reaction>
    <physiologicalReaction direction="left-to-right" evidence="41">
        <dbReference type="Rhea" id="RHEA:66557"/>
    </physiologicalReaction>
</comment>
<organism evidence="45 46">
    <name type="scientific">Albula glossodonta</name>
    <name type="common">roundjaw bonefish</name>
    <dbReference type="NCBI Taxonomy" id="121402"/>
    <lineage>
        <taxon>Eukaryota</taxon>
        <taxon>Metazoa</taxon>
        <taxon>Chordata</taxon>
        <taxon>Craniata</taxon>
        <taxon>Vertebrata</taxon>
        <taxon>Euteleostomi</taxon>
        <taxon>Actinopterygii</taxon>
        <taxon>Neopterygii</taxon>
        <taxon>Teleostei</taxon>
        <taxon>Albuliformes</taxon>
        <taxon>Albulidae</taxon>
        <taxon>Albula</taxon>
    </lineage>
</organism>
<evidence type="ECO:0000256" key="24">
    <source>
        <dbReference type="ARBA" id="ARBA00023315"/>
    </source>
</evidence>
<evidence type="ECO:0000256" key="21">
    <source>
        <dbReference type="ARBA" id="ARBA00023134"/>
    </source>
</evidence>
<dbReference type="GO" id="GO:0005829">
    <property type="term" value="C:cytosol"/>
    <property type="evidence" value="ECO:0007669"/>
    <property type="project" value="UniProtKB-SubCell"/>
</dbReference>
<evidence type="ECO:0000256" key="16">
    <source>
        <dbReference type="ARBA" id="ARBA00022723"/>
    </source>
</evidence>
<keyword evidence="12" id="KW-0964">Secreted</keyword>
<evidence type="ECO:0000256" key="22">
    <source>
        <dbReference type="ARBA" id="ARBA00023136"/>
    </source>
</evidence>
<keyword evidence="24" id="KW-0012">Acyltransferase</keyword>
<dbReference type="GO" id="GO:0005739">
    <property type="term" value="C:mitochondrion"/>
    <property type="evidence" value="ECO:0007669"/>
    <property type="project" value="UniProtKB-SubCell"/>
</dbReference>
<keyword evidence="14" id="KW-0645">Protease</keyword>
<keyword evidence="15" id="KW-0808">Transferase</keyword>
<dbReference type="GO" id="GO:0050568">
    <property type="term" value="F:protein-glutamine glutaminase activity"/>
    <property type="evidence" value="ECO:0007669"/>
    <property type="project" value="UniProtKB-EC"/>
</dbReference>
<evidence type="ECO:0000256" key="30">
    <source>
        <dbReference type="ARBA" id="ARBA00041650"/>
    </source>
</evidence>
<evidence type="ECO:0000256" key="15">
    <source>
        <dbReference type="ARBA" id="ARBA00022679"/>
    </source>
</evidence>
<evidence type="ECO:0000256" key="26">
    <source>
        <dbReference type="ARBA" id="ARBA00036377"/>
    </source>
</evidence>
<dbReference type="GO" id="GO:0008233">
    <property type="term" value="F:peptidase activity"/>
    <property type="evidence" value="ECO:0007669"/>
    <property type="project" value="UniProtKB-KW"/>
</dbReference>
<evidence type="ECO:0000256" key="27">
    <source>
        <dbReference type="ARBA" id="ARBA00036876"/>
    </source>
</evidence>
<keyword evidence="13" id="KW-0272">Extracellular matrix</keyword>
<evidence type="ECO:0000256" key="37">
    <source>
        <dbReference type="ARBA" id="ARBA00043138"/>
    </source>
</evidence>
<dbReference type="FunFam" id="3.90.260.10:FF:000001">
    <property type="entry name" value="Protein-glutamine gamma-glutamyltransferase 2"/>
    <property type="match status" value="1"/>
</dbReference>
<evidence type="ECO:0000256" key="34">
    <source>
        <dbReference type="ARBA" id="ARBA00042239"/>
    </source>
</evidence>
<evidence type="ECO:0000256" key="20">
    <source>
        <dbReference type="ARBA" id="ARBA00023128"/>
    </source>
</evidence>
<evidence type="ECO:0000256" key="28">
    <source>
        <dbReference type="ARBA" id="ARBA00039019"/>
    </source>
</evidence>
<evidence type="ECO:0000256" key="41">
    <source>
        <dbReference type="ARBA" id="ARBA00048365"/>
    </source>
</evidence>
<dbReference type="Pfam" id="PF12796">
    <property type="entry name" value="Ank_2"/>
    <property type="match status" value="1"/>
</dbReference>
<dbReference type="PANTHER" id="PTHR11590:SF6">
    <property type="entry name" value="PROTEIN-GLUTAMINE GAMMA-GLUTAMYLTRANSFERASE 2"/>
    <property type="match status" value="1"/>
</dbReference>
<dbReference type="InterPro" id="IPR001102">
    <property type="entry name" value="Transglutaminase_N"/>
</dbReference>
<evidence type="ECO:0000256" key="23">
    <source>
        <dbReference type="ARBA" id="ARBA00023242"/>
    </source>
</evidence>
<evidence type="ECO:0000256" key="40">
    <source>
        <dbReference type="ARBA" id="ARBA00048230"/>
    </source>
</evidence>
<feature type="region of interest" description="Disordered" evidence="43">
    <location>
        <begin position="727"/>
        <end position="752"/>
    </location>
</feature>
<evidence type="ECO:0000256" key="42">
    <source>
        <dbReference type="PROSITE-ProRule" id="PRU00023"/>
    </source>
</evidence>
<evidence type="ECO:0000313" key="45">
    <source>
        <dbReference type="EMBL" id="KAG9340669.1"/>
    </source>
</evidence>
<evidence type="ECO:0000256" key="1">
    <source>
        <dbReference type="ARBA" id="ARBA00001913"/>
    </source>
</evidence>
<comment type="subcellular location">
    <subcellularLocation>
        <location evidence="4">Cell membrane</location>
    </subcellularLocation>
    <subcellularLocation>
        <location evidence="5">Chromosome</location>
    </subcellularLocation>
    <subcellularLocation>
        <location evidence="7">Cytoplasm</location>
        <location evidence="7">Cytosol</location>
    </subcellularLocation>
    <subcellularLocation>
        <location evidence="3">Mitochondrion</location>
    </subcellularLocation>
    <subcellularLocation>
        <location evidence="2">Nucleus</location>
    </subcellularLocation>
    <subcellularLocation>
        <location evidence="6">Secreted</location>
        <location evidence="6">Extracellular space</location>
        <location evidence="6">Extracellular matrix</location>
    </subcellularLocation>
</comment>
<keyword evidence="21" id="KW-0342">GTP-binding</keyword>
<dbReference type="InterPro" id="IPR002931">
    <property type="entry name" value="Transglutaminase-like"/>
</dbReference>
<dbReference type="InterPro" id="IPR029071">
    <property type="entry name" value="Ubiquitin-like_domsf"/>
</dbReference>
<dbReference type="AlphaFoldDB" id="A0A8T2NK99"/>
<keyword evidence="16" id="KW-0479">Metal-binding</keyword>
<dbReference type="GO" id="GO:0005694">
    <property type="term" value="C:chromosome"/>
    <property type="evidence" value="ECO:0007669"/>
    <property type="project" value="UniProtKB-SubCell"/>
</dbReference>
<comment type="catalytic activity">
    <reaction evidence="39">
        <text>L-glutaminyl-[protein] + histamine = 5-histaminyl-L-glutamyl-[protein] + NH4(+)</text>
        <dbReference type="Rhea" id="RHEA:66564"/>
        <dbReference type="Rhea" id="RHEA-COMP:10207"/>
        <dbReference type="Rhea" id="RHEA-COMP:17056"/>
        <dbReference type="ChEBI" id="CHEBI:28938"/>
        <dbReference type="ChEBI" id="CHEBI:30011"/>
        <dbReference type="ChEBI" id="CHEBI:58432"/>
        <dbReference type="ChEBI" id="CHEBI:167179"/>
    </reaction>
    <physiologicalReaction direction="left-to-right" evidence="39">
        <dbReference type="Rhea" id="RHEA:66565"/>
    </physiologicalReaction>
</comment>
<comment type="cofactor">
    <cofactor evidence="1">
        <name>Ca(2+)</name>
        <dbReference type="ChEBI" id="CHEBI:29108"/>
    </cofactor>
</comment>
<dbReference type="SUPFAM" id="SSF54236">
    <property type="entry name" value="Ubiquitin-like"/>
    <property type="match status" value="1"/>
</dbReference>
<dbReference type="PANTHER" id="PTHR11590">
    <property type="entry name" value="PROTEIN-GLUTAMINE GAMMA-GLUTAMYLTRANSFERASE"/>
    <property type="match status" value="1"/>
</dbReference>
<gene>
    <name evidence="45" type="ORF">JZ751_021225</name>
</gene>
<dbReference type="InterPro" id="IPR000626">
    <property type="entry name" value="Ubiquitin-like_dom"/>
</dbReference>
<comment type="catalytic activity">
    <reaction evidence="40">
        <text>L-glutaminyl-[protein] + (R)-noradrenaline = 5-(R)-noradrenalinyl-L-glutamyl-[protein] + NH4(+)</text>
        <dbReference type="Rhea" id="RHEA:66560"/>
        <dbReference type="Rhea" id="RHEA-COMP:10207"/>
        <dbReference type="Rhea" id="RHEA-COMP:17054"/>
        <dbReference type="ChEBI" id="CHEBI:28938"/>
        <dbReference type="ChEBI" id="CHEBI:30011"/>
        <dbReference type="ChEBI" id="CHEBI:72587"/>
        <dbReference type="ChEBI" id="CHEBI:167178"/>
    </reaction>
    <physiologicalReaction direction="left-to-right" evidence="40">
        <dbReference type="Rhea" id="RHEA:66561"/>
    </physiologicalReaction>
</comment>
<comment type="caution">
    <text evidence="45">The sequence shown here is derived from an EMBL/GenBank/DDBJ whole genome shotgun (WGS) entry which is preliminary data.</text>
</comment>
<evidence type="ECO:0000256" key="5">
    <source>
        <dbReference type="ARBA" id="ARBA00004286"/>
    </source>
</evidence>
<dbReference type="GO" id="GO:0046872">
    <property type="term" value="F:metal ion binding"/>
    <property type="evidence" value="ECO:0007669"/>
    <property type="project" value="UniProtKB-KW"/>
</dbReference>
<dbReference type="GO" id="GO:0003810">
    <property type="term" value="F:protein-glutamine gamma-glutamyltransferase activity"/>
    <property type="evidence" value="ECO:0007669"/>
    <property type="project" value="UniProtKB-EC"/>
</dbReference>
<evidence type="ECO:0000256" key="6">
    <source>
        <dbReference type="ARBA" id="ARBA00004498"/>
    </source>
</evidence>